<evidence type="ECO:0008006" key="3">
    <source>
        <dbReference type="Google" id="ProtNLM"/>
    </source>
</evidence>
<dbReference type="RefSeq" id="WP_190238511.1">
    <property type="nucleotide sequence ID" value="NZ_CP029843.1"/>
</dbReference>
<sequence>MATAGGLKRELDPMPAEVLAALRERGLLDAHRARPACQRNDCLGWIARTRREDTRSRRLQQMLDELRRGDAYMNMAWRPRAPR</sequence>
<accession>A0A2U9T968</accession>
<dbReference type="Proteomes" id="UP000249447">
    <property type="component" value="Chromosome"/>
</dbReference>
<dbReference type="KEGG" id="lmb:C9I47_2444"/>
<protein>
    <recommendedName>
        <fullName evidence="3">YdeI/OmpD-associated family protein</fullName>
    </recommendedName>
</protein>
<name>A0A2U9T968_9GAMM</name>
<reference evidence="1 2" key="1">
    <citation type="submission" date="2018-05" db="EMBL/GenBank/DDBJ databases">
        <title>The complete genome of Lysobacter maris HZ9B, a marine bacterium antagonistic against terrestrial plant pathogens.</title>
        <authorList>
            <person name="Zhang X.-Q."/>
        </authorList>
    </citation>
    <scope>NUCLEOTIDE SEQUENCE [LARGE SCALE GENOMIC DNA]</scope>
    <source>
        <strain evidence="1 2">HZ9B</strain>
    </source>
</reference>
<proteinExistence type="predicted"/>
<dbReference type="EMBL" id="CP029843">
    <property type="protein sequence ID" value="AWV08122.1"/>
    <property type="molecule type" value="Genomic_DNA"/>
</dbReference>
<dbReference type="AlphaFoldDB" id="A0A2U9T968"/>
<dbReference type="Pfam" id="PF13376">
    <property type="entry name" value="OmdA"/>
    <property type="match status" value="1"/>
</dbReference>
<gene>
    <name evidence="1" type="ORF">C9I47_2444</name>
</gene>
<keyword evidence="2" id="KW-1185">Reference proteome</keyword>
<evidence type="ECO:0000313" key="2">
    <source>
        <dbReference type="Proteomes" id="UP000249447"/>
    </source>
</evidence>
<evidence type="ECO:0000313" key="1">
    <source>
        <dbReference type="EMBL" id="AWV08122.1"/>
    </source>
</evidence>
<organism evidence="1 2">
    <name type="scientific">Marilutibacter maris</name>
    <dbReference type="NCBI Taxonomy" id="1605891"/>
    <lineage>
        <taxon>Bacteria</taxon>
        <taxon>Pseudomonadati</taxon>
        <taxon>Pseudomonadota</taxon>
        <taxon>Gammaproteobacteria</taxon>
        <taxon>Lysobacterales</taxon>
        <taxon>Lysobacteraceae</taxon>
        <taxon>Marilutibacter</taxon>
    </lineage>
</organism>